<proteinExistence type="predicted"/>
<gene>
    <name evidence="1" type="ORF">SURPRISE13_164</name>
</gene>
<sequence length="294" mass="33395">MNRPLTINLGQQEYVLPSIEGCIADFDGKFRLPSNSIRVYEWLAGSETVPPKLEAVKAGEDGLIEHRKLGFDGVAIYPTQVLPGWLLEIEQLAIARGAMGRLLQENIREVQEHKTDIEFVQALNQTTQKVMTKLSMFAYFNANAMFSQTPIPQRLCYEGLQVLDYLIQMVITQRNRLVCVTDQIGSLEDPPMNLFSRAELDRVIGSIHQAEMLGCFQDPEKLAKFYGMLDEQFYCECAMAYSHVADVAIPVSYRRTTGKVYEWAKKVLRSELIAIPELKVRPKPQNVVSLFKTK</sequence>
<name>A0AAU7PFM2_9VIRU</name>
<reference evidence="1" key="1">
    <citation type="submission" date="2024-05" db="EMBL/GenBank/DDBJ databases">
        <title>Isolation and characterization of the novel Burkholderia jumbo bacteriophage Surprise13.</title>
        <authorList>
            <person name="Supina B.S.I."/>
            <person name="Dennis J."/>
        </authorList>
    </citation>
    <scope>NUCLEOTIDE SEQUENCE</scope>
</reference>
<evidence type="ECO:0000313" key="1">
    <source>
        <dbReference type="EMBL" id="XBS47611.1"/>
    </source>
</evidence>
<accession>A0AAU7PFM2</accession>
<dbReference type="EMBL" id="PP856017">
    <property type="protein sequence ID" value="XBS47611.1"/>
    <property type="molecule type" value="Genomic_DNA"/>
</dbReference>
<protein>
    <submittedName>
        <fullName evidence="1">Uncharacterized protein</fullName>
    </submittedName>
</protein>
<organism evidence="1">
    <name type="scientific">Burkholderia phage vB_BgluM-SURPRISE13</name>
    <dbReference type="NCBI Taxonomy" id="3159457"/>
    <lineage>
        <taxon>Viruses</taxon>
    </lineage>
</organism>